<comment type="caution">
    <text evidence="1">The sequence shown here is derived from an EMBL/GenBank/DDBJ whole genome shotgun (WGS) entry which is preliminary data.</text>
</comment>
<reference evidence="1 2" key="1">
    <citation type="journal article" date="2022" name="Genome Biol. Evol.">
        <title>The Spruce Budworm Genome: Reconstructing the Evolutionary History of Antifreeze Proteins.</title>
        <authorList>
            <person name="Beliveau C."/>
            <person name="Gagne P."/>
            <person name="Picq S."/>
            <person name="Vernygora O."/>
            <person name="Keeling C.I."/>
            <person name="Pinkney K."/>
            <person name="Doucet D."/>
            <person name="Wen F."/>
            <person name="Johnston J.S."/>
            <person name="Maaroufi H."/>
            <person name="Boyle B."/>
            <person name="Laroche J."/>
            <person name="Dewar K."/>
            <person name="Juretic N."/>
            <person name="Blackburn G."/>
            <person name="Nisole A."/>
            <person name="Brunet B."/>
            <person name="Brandao M."/>
            <person name="Lumley L."/>
            <person name="Duan J."/>
            <person name="Quan G."/>
            <person name="Lucarotti C.J."/>
            <person name="Roe A.D."/>
            <person name="Sperling F.A.H."/>
            <person name="Levesque R.C."/>
            <person name="Cusson M."/>
        </authorList>
    </citation>
    <scope>NUCLEOTIDE SEQUENCE [LARGE SCALE GENOMIC DNA]</scope>
    <source>
        <strain evidence="1">Glfc:IPQL:Cfum</strain>
    </source>
</reference>
<accession>A0ACC0KEH6</accession>
<evidence type="ECO:0000313" key="1">
    <source>
        <dbReference type="EMBL" id="KAI8434884.1"/>
    </source>
</evidence>
<organism evidence="1 2">
    <name type="scientific">Choristoneura fumiferana</name>
    <name type="common">Spruce budworm moth</name>
    <name type="synonym">Archips fumiferana</name>
    <dbReference type="NCBI Taxonomy" id="7141"/>
    <lineage>
        <taxon>Eukaryota</taxon>
        <taxon>Metazoa</taxon>
        <taxon>Ecdysozoa</taxon>
        <taxon>Arthropoda</taxon>
        <taxon>Hexapoda</taxon>
        <taxon>Insecta</taxon>
        <taxon>Pterygota</taxon>
        <taxon>Neoptera</taxon>
        <taxon>Endopterygota</taxon>
        <taxon>Lepidoptera</taxon>
        <taxon>Glossata</taxon>
        <taxon>Ditrysia</taxon>
        <taxon>Tortricoidea</taxon>
        <taxon>Tortricidae</taxon>
        <taxon>Tortricinae</taxon>
        <taxon>Choristoneura</taxon>
    </lineage>
</organism>
<protein>
    <submittedName>
        <fullName evidence="1">Uncharacterized protein</fullName>
    </submittedName>
</protein>
<dbReference type="EMBL" id="CM046105">
    <property type="protein sequence ID" value="KAI8434884.1"/>
    <property type="molecule type" value="Genomic_DNA"/>
</dbReference>
<name>A0ACC0KEH6_CHOFU</name>
<evidence type="ECO:0000313" key="2">
    <source>
        <dbReference type="Proteomes" id="UP001064048"/>
    </source>
</evidence>
<proteinExistence type="predicted"/>
<gene>
    <name evidence="1" type="ORF">MSG28_003370</name>
</gene>
<dbReference type="Proteomes" id="UP001064048">
    <property type="component" value="Chromosome 5"/>
</dbReference>
<sequence>MKKQDSQCSLGRGRGSRASRLISDSISSDEGPETERLLAAQLPAAIVAAGPRRQSLTAPPSPTDSRKKVVTRHHNYMNHLHHLIHWRDIWGGEPHKGQEVQRCPKTVMYACKYKPIKI</sequence>
<keyword evidence="2" id="KW-1185">Reference proteome</keyword>